<dbReference type="GO" id="GO:0016787">
    <property type="term" value="F:hydrolase activity"/>
    <property type="evidence" value="ECO:0007669"/>
    <property type="project" value="UniProtKB-KW"/>
</dbReference>
<protein>
    <submittedName>
        <fullName evidence="1">P-loop containing nucleoside triphosphate hydrolase</fullName>
    </submittedName>
</protein>
<evidence type="ECO:0000313" key="2">
    <source>
        <dbReference type="EMBL" id="CEJ08057.1"/>
    </source>
</evidence>
<gene>
    <name evidence="2" type="ORF">DEACI_2532</name>
    <name evidence="1" type="ORF">DEACI_2772</name>
</gene>
<dbReference type="EMBL" id="LR746496">
    <property type="protein sequence ID" value="CAA7602100.1"/>
    <property type="molecule type" value="Genomic_DNA"/>
</dbReference>
<proteinExistence type="predicted"/>
<evidence type="ECO:0000313" key="1">
    <source>
        <dbReference type="EMBL" id="CAA7602100.1"/>
    </source>
</evidence>
<reference evidence="2" key="1">
    <citation type="submission" date="2014-11" db="EMBL/GenBank/DDBJ databases">
        <authorList>
            <person name="Hornung B.V."/>
        </authorList>
    </citation>
    <scope>NUCLEOTIDE SEQUENCE</scope>
    <source>
        <strain evidence="2">INE</strain>
    </source>
</reference>
<dbReference type="RefSeq" id="WP_240985528.1">
    <property type="nucleotide sequence ID" value="NZ_CDGJ01000078.1"/>
</dbReference>
<dbReference type="AlphaFoldDB" id="A0A8S0X605"/>
<name>A0A8S0X605_9FIRM</name>
<sequence>MIEIFTGYFGSGKTEIALNRAVSLTAAGQRVHVVDLDIVKPYFRSREARAFLAEAGVDLIMPNGDWEDADLPVVSPRVLGALTSAEGEVLIDVGGDAAGALALAAFAPILHKRGYRMFLVINPYRPFAGDAAGLQALRLEIEHASQLRIDGIVSNPNLGEKTEWEDLLAGYAQVNAMARGLDLPVLMTGVTERWAERLERELAERAGWSQGERPAGPRQRVRNYLLPPWESEEGQVNRIGPPFH</sequence>
<keyword evidence="3" id="KW-1185">Reference proteome</keyword>
<dbReference type="Proteomes" id="UP000836597">
    <property type="component" value="Chromosome"/>
</dbReference>
<dbReference type="KEGG" id="aacx:DEACI_2772"/>
<reference evidence="1" key="2">
    <citation type="submission" date="2020-01" db="EMBL/GenBank/DDBJ databases">
        <authorList>
            <person name="Hornung B."/>
        </authorList>
    </citation>
    <scope>NUCLEOTIDE SEQUENCE</scope>
    <source>
        <strain evidence="1">PacBioINE</strain>
    </source>
</reference>
<dbReference type="SUPFAM" id="SSF52540">
    <property type="entry name" value="P-loop containing nucleoside triphosphate hydrolases"/>
    <property type="match status" value="1"/>
</dbReference>
<dbReference type="Gene3D" id="3.40.50.300">
    <property type="entry name" value="P-loop containing nucleotide triphosphate hydrolases"/>
    <property type="match status" value="1"/>
</dbReference>
<dbReference type="Proteomes" id="UP001071230">
    <property type="component" value="Unassembled WGS sequence"/>
</dbReference>
<dbReference type="EMBL" id="CDGJ01000078">
    <property type="protein sequence ID" value="CEJ08057.1"/>
    <property type="molecule type" value="Genomic_DNA"/>
</dbReference>
<evidence type="ECO:0000313" key="3">
    <source>
        <dbReference type="Proteomes" id="UP001071230"/>
    </source>
</evidence>
<keyword evidence="1" id="KW-0378">Hydrolase</keyword>
<organism evidence="1">
    <name type="scientific">Acididesulfobacillus acetoxydans</name>
    <dbReference type="NCBI Taxonomy" id="1561005"/>
    <lineage>
        <taxon>Bacteria</taxon>
        <taxon>Bacillati</taxon>
        <taxon>Bacillota</taxon>
        <taxon>Clostridia</taxon>
        <taxon>Eubacteriales</taxon>
        <taxon>Peptococcaceae</taxon>
        <taxon>Acididesulfobacillus</taxon>
    </lineage>
</organism>
<accession>A0A8S0X605</accession>
<dbReference type="InterPro" id="IPR027417">
    <property type="entry name" value="P-loop_NTPase"/>
</dbReference>